<protein>
    <submittedName>
        <fullName evidence="2">Transcription factor with AP2 domain(S), putative</fullName>
    </submittedName>
</protein>
<feature type="compositionally biased region" description="Basic and acidic residues" evidence="1">
    <location>
        <begin position="25"/>
        <end position="44"/>
    </location>
</feature>
<organism evidence="2 3">
    <name type="scientific">Plasmodium malariae</name>
    <dbReference type="NCBI Taxonomy" id="5858"/>
    <lineage>
        <taxon>Eukaryota</taxon>
        <taxon>Sar</taxon>
        <taxon>Alveolata</taxon>
        <taxon>Apicomplexa</taxon>
        <taxon>Aconoidasida</taxon>
        <taxon>Haemosporida</taxon>
        <taxon>Plasmodiidae</taxon>
        <taxon>Plasmodium</taxon>
        <taxon>Plasmodium (Plasmodium)</taxon>
    </lineage>
</organism>
<proteinExistence type="predicted"/>
<accession>A0A1C3L030</accession>
<dbReference type="EMBL" id="LT594499">
    <property type="protein sequence ID" value="SBT79796.1"/>
    <property type="molecule type" value="Genomic_DNA"/>
</dbReference>
<evidence type="ECO:0000313" key="2">
    <source>
        <dbReference type="EMBL" id="SBT79796.1"/>
    </source>
</evidence>
<feature type="region of interest" description="Disordered" evidence="1">
    <location>
        <begin position="24"/>
        <end position="55"/>
    </location>
</feature>
<dbReference type="AlphaFoldDB" id="A0A1C3L030"/>
<name>A0A1C3L030_PLAMA</name>
<sequence>MISIFKILQKSYLYNAKKRKMIKMSKQDKQNFEDTEQNDDKDYINENSKQHNINY</sequence>
<gene>
    <name evidence="2" type="primary">PmlGA01_110039400</name>
    <name evidence="2" type="ORF">PMLGA01_110039400</name>
</gene>
<evidence type="ECO:0000256" key="1">
    <source>
        <dbReference type="SAM" id="MobiDB-lite"/>
    </source>
</evidence>
<reference evidence="2 3" key="1">
    <citation type="submission" date="2016-06" db="EMBL/GenBank/DDBJ databases">
        <authorList>
            <consortium name="Pathogen Informatics"/>
        </authorList>
    </citation>
    <scope>NUCLEOTIDE SEQUENCE [LARGE SCALE GENOMIC DNA]</scope>
    <source>
        <strain evidence="2">PmlGA01</strain>
    </source>
</reference>
<evidence type="ECO:0000313" key="3">
    <source>
        <dbReference type="Proteomes" id="UP000219799"/>
    </source>
</evidence>
<dbReference type="Proteomes" id="UP000219799">
    <property type="component" value="Chromosome 11"/>
</dbReference>
<feature type="compositionally biased region" description="Polar residues" evidence="1">
    <location>
        <begin position="45"/>
        <end position="55"/>
    </location>
</feature>
<dbReference type="VEuPathDB" id="PlasmoDB:PmUG01_11051900"/>